<dbReference type="PANTHER" id="PTHR24220:SF470">
    <property type="entry name" value="CELL DIVISION ATP-BINDING PROTEIN FTSE"/>
    <property type="match status" value="1"/>
</dbReference>
<dbReference type="AlphaFoldDB" id="A0A1F7XLY6"/>
<evidence type="ECO:0000313" key="11">
    <source>
        <dbReference type="EMBL" id="OGM16037.1"/>
    </source>
</evidence>
<dbReference type="GO" id="GO:0022857">
    <property type="term" value="F:transmembrane transporter activity"/>
    <property type="evidence" value="ECO:0007669"/>
    <property type="project" value="TreeGrafter"/>
</dbReference>
<comment type="subcellular location">
    <subcellularLocation>
        <location evidence="9">Cell membrane</location>
        <topology evidence="9">Peripheral membrane protein</topology>
        <orientation evidence="9">Cytoplasmic side</orientation>
    </subcellularLocation>
</comment>
<dbReference type="InterPro" id="IPR003593">
    <property type="entry name" value="AAA+_ATPase"/>
</dbReference>
<dbReference type="FunFam" id="3.40.50.300:FF:000056">
    <property type="entry name" value="Cell division ATP-binding protein FtsE"/>
    <property type="match status" value="1"/>
</dbReference>
<comment type="function">
    <text evidence="9">Part of the ABC transporter FtsEX involved in cellular division.</text>
</comment>
<keyword evidence="3 9" id="KW-1003">Cell membrane</keyword>
<dbReference type="STRING" id="1802485.A2V97_04735"/>
<evidence type="ECO:0000256" key="7">
    <source>
        <dbReference type="ARBA" id="ARBA00023136"/>
    </source>
</evidence>
<proteinExistence type="inferred from homology"/>
<comment type="similarity">
    <text evidence="1 9">Belongs to the ABC transporter superfamily.</text>
</comment>
<gene>
    <name evidence="9" type="primary">ftsE</name>
    <name evidence="11" type="ORF">A2V97_04735</name>
</gene>
<dbReference type="GO" id="GO:0051301">
    <property type="term" value="P:cell division"/>
    <property type="evidence" value="ECO:0007669"/>
    <property type="project" value="UniProtKB-UniRule"/>
</dbReference>
<dbReference type="SMART" id="SM00382">
    <property type="entry name" value="AAA"/>
    <property type="match status" value="1"/>
</dbReference>
<evidence type="ECO:0000256" key="6">
    <source>
        <dbReference type="ARBA" id="ARBA00022840"/>
    </source>
</evidence>
<dbReference type="GO" id="GO:0005524">
    <property type="term" value="F:ATP binding"/>
    <property type="evidence" value="ECO:0007669"/>
    <property type="project" value="UniProtKB-UniRule"/>
</dbReference>
<dbReference type="Pfam" id="PF00005">
    <property type="entry name" value="ABC_tran"/>
    <property type="match status" value="1"/>
</dbReference>
<dbReference type="SUPFAM" id="SSF52540">
    <property type="entry name" value="P-loop containing nucleoside triphosphate hydrolases"/>
    <property type="match status" value="1"/>
</dbReference>
<evidence type="ECO:0000259" key="10">
    <source>
        <dbReference type="PROSITE" id="PS50893"/>
    </source>
</evidence>
<dbReference type="InterPro" id="IPR015854">
    <property type="entry name" value="ABC_transpr_LolD-like"/>
</dbReference>
<feature type="domain" description="ABC transporter" evidence="10">
    <location>
        <begin position="2"/>
        <end position="222"/>
    </location>
</feature>
<dbReference type="GO" id="GO:0016887">
    <property type="term" value="F:ATP hydrolysis activity"/>
    <property type="evidence" value="ECO:0007669"/>
    <property type="project" value="InterPro"/>
</dbReference>
<evidence type="ECO:0000256" key="3">
    <source>
        <dbReference type="ARBA" id="ARBA00022475"/>
    </source>
</evidence>
<evidence type="ECO:0000256" key="5">
    <source>
        <dbReference type="ARBA" id="ARBA00022741"/>
    </source>
</evidence>
<dbReference type="InterPro" id="IPR003439">
    <property type="entry name" value="ABC_transporter-like_ATP-bd"/>
</dbReference>
<organism evidence="11 12">
    <name type="scientific">Candidatus Woesebacteria bacterium RBG_16_42_24</name>
    <dbReference type="NCBI Taxonomy" id="1802485"/>
    <lineage>
        <taxon>Bacteria</taxon>
        <taxon>Candidatus Woeseibacteriota</taxon>
    </lineage>
</organism>
<dbReference type="GO" id="GO:0005886">
    <property type="term" value="C:plasma membrane"/>
    <property type="evidence" value="ECO:0007669"/>
    <property type="project" value="UniProtKB-SubCell"/>
</dbReference>
<dbReference type="NCBIfam" id="TIGR02673">
    <property type="entry name" value="FtsE"/>
    <property type="match status" value="1"/>
</dbReference>
<dbReference type="InterPro" id="IPR027417">
    <property type="entry name" value="P-loop_NTPase"/>
</dbReference>
<evidence type="ECO:0000256" key="1">
    <source>
        <dbReference type="ARBA" id="ARBA00005417"/>
    </source>
</evidence>
<sequence>MIRFKNVTKKFGDITALSNVSFEVDKGEFVFITGPSGAGKTTALKLILREILPDEGKIIFDGMDVCEASQKEIPGIRRKIGVVFQDFKVLSERTLRENVEVALAVAGIPQTEWTPRVDKILELVGLLKRAELFPSQLSGGELERVSLARALVVNPKLILADEPTGNLDWDTADEIMELFEKINKEGKTIIMATHNREIIAKLKKRVIKLSEGKIVGNHEHSS</sequence>
<name>A0A1F7XLY6_9BACT</name>
<evidence type="ECO:0000256" key="9">
    <source>
        <dbReference type="RuleBase" id="RU365094"/>
    </source>
</evidence>
<dbReference type="InterPro" id="IPR005286">
    <property type="entry name" value="Cell_div_FtsE"/>
</dbReference>
<dbReference type="Proteomes" id="UP000177382">
    <property type="component" value="Unassembled WGS sequence"/>
</dbReference>
<dbReference type="PANTHER" id="PTHR24220">
    <property type="entry name" value="IMPORT ATP-BINDING PROTEIN"/>
    <property type="match status" value="1"/>
</dbReference>
<keyword evidence="8 9" id="KW-0131">Cell cycle</keyword>
<keyword evidence="6 9" id="KW-0067">ATP-binding</keyword>
<evidence type="ECO:0000256" key="8">
    <source>
        <dbReference type="ARBA" id="ARBA00023306"/>
    </source>
</evidence>
<protein>
    <recommendedName>
        <fullName evidence="2 9">Cell division ATP-binding protein FtsE</fullName>
    </recommendedName>
</protein>
<comment type="caution">
    <text evidence="11">The sequence shown here is derived from an EMBL/GenBank/DDBJ whole genome shotgun (WGS) entry which is preliminary data.</text>
</comment>
<dbReference type="PROSITE" id="PS50893">
    <property type="entry name" value="ABC_TRANSPORTER_2"/>
    <property type="match status" value="1"/>
</dbReference>
<dbReference type="Gene3D" id="3.40.50.300">
    <property type="entry name" value="P-loop containing nucleotide triphosphate hydrolases"/>
    <property type="match status" value="1"/>
</dbReference>
<dbReference type="EMBL" id="MGFX01000001">
    <property type="protein sequence ID" value="OGM16037.1"/>
    <property type="molecule type" value="Genomic_DNA"/>
</dbReference>
<keyword evidence="4 9" id="KW-0132">Cell division</keyword>
<reference evidence="11 12" key="1">
    <citation type="journal article" date="2016" name="Nat. Commun.">
        <title>Thousands of microbial genomes shed light on interconnected biogeochemical processes in an aquifer system.</title>
        <authorList>
            <person name="Anantharaman K."/>
            <person name="Brown C.T."/>
            <person name="Hug L.A."/>
            <person name="Sharon I."/>
            <person name="Castelle C.J."/>
            <person name="Probst A.J."/>
            <person name="Thomas B.C."/>
            <person name="Singh A."/>
            <person name="Wilkins M.J."/>
            <person name="Karaoz U."/>
            <person name="Brodie E.L."/>
            <person name="Williams K.H."/>
            <person name="Hubbard S.S."/>
            <person name="Banfield J.F."/>
        </authorList>
    </citation>
    <scope>NUCLEOTIDE SEQUENCE [LARGE SCALE GENOMIC DNA]</scope>
</reference>
<evidence type="ECO:0000313" key="12">
    <source>
        <dbReference type="Proteomes" id="UP000177382"/>
    </source>
</evidence>
<evidence type="ECO:0000256" key="2">
    <source>
        <dbReference type="ARBA" id="ARBA00020019"/>
    </source>
</evidence>
<comment type="subunit">
    <text evidence="9">Homodimer. Forms a membrane-associated complex with FtsX.</text>
</comment>
<keyword evidence="5 9" id="KW-0547">Nucleotide-binding</keyword>
<evidence type="ECO:0000256" key="4">
    <source>
        <dbReference type="ARBA" id="ARBA00022618"/>
    </source>
</evidence>
<accession>A0A1F7XLY6</accession>
<keyword evidence="7 9" id="KW-0472">Membrane</keyword>